<feature type="domain" description="PNPLA" evidence="7">
    <location>
        <begin position="5"/>
        <end position="329"/>
    </location>
</feature>
<dbReference type="Gene3D" id="3.40.1090.10">
    <property type="entry name" value="Cytosolic phospholipase A2 catalytic domain"/>
    <property type="match status" value="2"/>
</dbReference>
<dbReference type="SMART" id="SM00108">
    <property type="entry name" value="B_lectin"/>
    <property type="match status" value="1"/>
</dbReference>
<dbReference type="PROSITE" id="PS50927">
    <property type="entry name" value="BULB_LECTIN"/>
    <property type="match status" value="1"/>
</dbReference>
<keyword evidence="5" id="KW-0175">Coiled coil</keyword>
<dbReference type="AlphaFoldDB" id="A0A4R2B263"/>
<dbReference type="SUPFAM" id="SSF52151">
    <property type="entry name" value="FabD/lysophospholipase-like"/>
    <property type="match status" value="1"/>
</dbReference>
<dbReference type="Gene3D" id="2.90.10.10">
    <property type="entry name" value="Bulb-type lectin domain"/>
    <property type="match status" value="2"/>
</dbReference>
<evidence type="ECO:0000256" key="2">
    <source>
        <dbReference type="ARBA" id="ARBA00022963"/>
    </source>
</evidence>
<evidence type="ECO:0000313" key="9">
    <source>
        <dbReference type="Proteomes" id="UP000295689"/>
    </source>
</evidence>
<evidence type="ECO:0000259" key="6">
    <source>
        <dbReference type="PROSITE" id="PS50927"/>
    </source>
</evidence>
<dbReference type="GO" id="GO:0016042">
    <property type="term" value="P:lipid catabolic process"/>
    <property type="evidence" value="ECO:0007669"/>
    <property type="project" value="UniProtKB-UniRule"/>
</dbReference>
<evidence type="ECO:0000256" key="4">
    <source>
        <dbReference type="PROSITE-ProRule" id="PRU01161"/>
    </source>
</evidence>
<dbReference type="PANTHER" id="PTHR14226:SF57">
    <property type="entry name" value="BLR7027 PROTEIN"/>
    <property type="match status" value="1"/>
</dbReference>
<feature type="domain" description="Bulb-type lectin" evidence="6">
    <location>
        <begin position="557"/>
        <end position="739"/>
    </location>
</feature>
<feature type="short sequence motif" description="DGA/G" evidence="4">
    <location>
        <begin position="316"/>
        <end position="318"/>
    </location>
</feature>
<keyword evidence="1 4" id="KW-0378">Hydrolase</keyword>
<keyword evidence="9" id="KW-1185">Reference proteome</keyword>
<dbReference type="InterPro" id="IPR001480">
    <property type="entry name" value="Bulb-type_lectin_dom"/>
</dbReference>
<dbReference type="Proteomes" id="UP000295689">
    <property type="component" value="Unassembled WGS sequence"/>
</dbReference>
<keyword evidence="3 4" id="KW-0443">Lipid metabolism</keyword>
<reference evidence="8 9" key="1">
    <citation type="journal article" date="2015" name="Stand. Genomic Sci.">
        <title>Genomic Encyclopedia of Bacterial and Archaeal Type Strains, Phase III: the genomes of soil and plant-associated and newly described type strains.</title>
        <authorList>
            <person name="Whitman W.B."/>
            <person name="Woyke T."/>
            <person name="Klenk H.P."/>
            <person name="Zhou Y."/>
            <person name="Lilburn T.G."/>
            <person name="Beck B.J."/>
            <person name="De Vos P."/>
            <person name="Vandamme P."/>
            <person name="Eisen J.A."/>
            <person name="Garrity G."/>
            <person name="Hugenholtz P."/>
            <person name="Kyrpides N.C."/>
        </authorList>
    </citation>
    <scope>NUCLEOTIDE SEQUENCE [LARGE SCALE GENOMIC DNA]</scope>
    <source>
        <strain evidence="8 9">CV53</strain>
    </source>
</reference>
<feature type="active site" description="Proton acceptor" evidence="4">
    <location>
        <position position="316"/>
    </location>
</feature>
<comment type="caution">
    <text evidence="8">The sequence shown here is derived from an EMBL/GenBank/DDBJ whole genome shotgun (WGS) entry which is preliminary data.</text>
</comment>
<dbReference type="InterPro" id="IPR036426">
    <property type="entry name" value="Bulb-type_lectin_dom_sf"/>
</dbReference>
<dbReference type="Pfam" id="PF01734">
    <property type="entry name" value="Patatin"/>
    <property type="match status" value="1"/>
</dbReference>
<dbReference type="PROSITE" id="PS51635">
    <property type="entry name" value="PNPLA"/>
    <property type="match status" value="1"/>
</dbReference>
<keyword evidence="8" id="KW-0430">Lectin</keyword>
<keyword evidence="2 4" id="KW-0442">Lipid degradation</keyword>
<dbReference type="SUPFAM" id="SSF51110">
    <property type="entry name" value="alpha-D-mannose-specific plant lectins"/>
    <property type="match status" value="1"/>
</dbReference>
<feature type="coiled-coil region" evidence="5">
    <location>
        <begin position="229"/>
        <end position="278"/>
    </location>
</feature>
<dbReference type="InterPro" id="IPR050301">
    <property type="entry name" value="NTE"/>
</dbReference>
<feature type="short sequence motif" description="GXSXG" evidence="4">
    <location>
        <begin position="36"/>
        <end position="40"/>
    </location>
</feature>
<feature type="short sequence motif" description="GXGXXG" evidence="4">
    <location>
        <begin position="9"/>
        <end position="14"/>
    </location>
</feature>
<sequence>MAVGIVLSGGGARGDFQVGALRYLYEKNIRPQVLTGCSVGAINAIKLAEGEGDGNDPSRGLQGLTNIWRGLNNNGDMWQEEDWLKNIKNSKVAAFLKQSAASQIGAVGLEVAKLGLGVIGWIWVARDIAQTVKDLDEFKRELDKIINASSRSLYNLNPILDKLNDPSRLDINKVKQSGIKLRLAAVALESGALRYVTETGEMLERDNHTKVVAPELVLSSECRPIASKIEGLKQERASLQEELHNEAGNGKAPIVAAIRNLTAEISQLTAQLNSCKLANPAQPSTLRVSLVQGVMASASIPLAFPPVKLGSENYVDGGVREIAPIQVAIQEGATEVYAIIASNSAMEPAHSLLSGKRLPSFDVGVANIGDVANRAANDIMTNETVLNETDPPNGWGANVTIIEPNFDIHDIMTIDPGLIDIRMAHGYMRTDDILKAKKENAADYRRIANEYGDSRLTTEIIQTRKAIWEKEYAANGFLLQYDDGGAPIYPAQTIQADPQAILEVRELKNKLKELVNKRSAEHGEVPADAETWWTSWERHSWSPTRDLWMKTGPAATGDDMTAGEVLGMDQPIQSPNGVYTFVYQGDGNLVLYQNIRLTGSISPACQPIAAQIENIKSEISSLQSELAGASAREKSAILARVRMLTTQLNSQNTKLRDCNAANPPQTTTRRTAIWASNTVGGVGVCVMQPDGNLVIYDQANQPRWSSNTWGHDNSRLVVQDDGNVVIYRSDGRPVWASRG</sequence>
<dbReference type="PANTHER" id="PTHR14226">
    <property type="entry name" value="NEUROPATHY TARGET ESTERASE/SWISS CHEESE D.MELANOGASTER"/>
    <property type="match status" value="1"/>
</dbReference>
<accession>A0A4R2B263</accession>
<dbReference type="InterPro" id="IPR002641">
    <property type="entry name" value="PNPLA_dom"/>
</dbReference>
<proteinExistence type="predicted"/>
<dbReference type="CDD" id="cd00028">
    <property type="entry name" value="B_lectin"/>
    <property type="match status" value="1"/>
</dbReference>
<name>A0A4R2B263_9BACI</name>
<dbReference type="EMBL" id="SLVV01000014">
    <property type="protein sequence ID" value="TCN20558.1"/>
    <property type="molecule type" value="Genomic_DNA"/>
</dbReference>
<protein>
    <submittedName>
        <fullName evidence="8">D-mannose binding lectin</fullName>
    </submittedName>
</protein>
<dbReference type="GO" id="GO:0030246">
    <property type="term" value="F:carbohydrate binding"/>
    <property type="evidence" value="ECO:0007669"/>
    <property type="project" value="UniProtKB-KW"/>
</dbReference>
<evidence type="ECO:0000259" key="7">
    <source>
        <dbReference type="PROSITE" id="PS51635"/>
    </source>
</evidence>
<feature type="active site" description="Nucleophile" evidence="4">
    <location>
        <position position="38"/>
    </location>
</feature>
<organism evidence="8 9">
    <name type="scientific">Mesobacillus foraminis</name>
    <dbReference type="NCBI Taxonomy" id="279826"/>
    <lineage>
        <taxon>Bacteria</taxon>
        <taxon>Bacillati</taxon>
        <taxon>Bacillota</taxon>
        <taxon>Bacilli</taxon>
        <taxon>Bacillales</taxon>
        <taxon>Bacillaceae</taxon>
        <taxon>Mesobacillus</taxon>
    </lineage>
</organism>
<evidence type="ECO:0000256" key="3">
    <source>
        <dbReference type="ARBA" id="ARBA00023098"/>
    </source>
</evidence>
<evidence type="ECO:0000256" key="5">
    <source>
        <dbReference type="SAM" id="Coils"/>
    </source>
</evidence>
<dbReference type="GO" id="GO:0016787">
    <property type="term" value="F:hydrolase activity"/>
    <property type="evidence" value="ECO:0007669"/>
    <property type="project" value="UniProtKB-UniRule"/>
</dbReference>
<dbReference type="InterPro" id="IPR016035">
    <property type="entry name" value="Acyl_Trfase/lysoPLipase"/>
</dbReference>
<dbReference type="RefSeq" id="WP_181215940.1">
    <property type="nucleotide sequence ID" value="NZ_JABUHM010000012.1"/>
</dbReference>
<gene>
    <name evidence="8" type="ORF">EV146_114178</name>
</gene>
<evidence type="ECO:0000256" key="1">
    <source>
        <dbReference type="ARBA" id="ARBA00022801"/>
    </source>
</evidence>
<evidence type="ECO:0000313" key="8">
    <source>
        <dbReference type="EMBL" id="TCN20558.1"/>
    </source>
</evidence>